<dbReference type="GO" id="GO:0046872">
    <property type="term" value="F:metal ion binding"/>
    <property type="evidence" value="ECO:0007669"/>
    <property type="project" value="UniProtKB-KW"/>
</dbReference>
<dbReference type="InterPro" id="IPR003782">
    <property type="entry name" value="SCO1/SenC"/>
</dbReference>
<keyword evidence="2" id="KW-0479">Metal-binding</keyword>
<keyword evidence="4" id="KW-1133">Transmembrane helix</keyword>
<proteinExistence type="inferred from homology"/>
<dbReference type="OrthoDB" id="8550465at2"/>
<dbReference type="AlphaFoldDB" id="A0A5C8P047"/>
<evidence type="ECO:0000313" key="5">
    <source>
        <dbReference type="EMBL" id="TXL66667.1"/>
    </source>
</evidence>
<evidence type="ECO:0000256" key="3">
    <source>
        <dbReference type="PIRSR" id="PIRSR603782-2"/>
    </source>
</evidence>
<dbReference type="SUPFAM" id="SSF52833">
    <property type="entry name" value="Thioredoxin-like"/>
    <property type="match status" value="1"/>
</dbReference>
<dbReference type="Gene3D" id="3.40.30.10">
    <property type="entry name" value="Glutaredoxin"/>
    <property type="match status" value="1"/>
</dbReference>
<evidence type="ECO:0000256" key="4">
    <source>
        <dbReference type="SAM" id="Phobius"/>
    </source>
</evidence>
<dbReference type="Pfam" id="PF02630">
    <property type="entry name" value="SCO1-SenC"/>
    <property type="match status" value="1"/>
</dbReference>
<keyword evidence="3" id="KW-1015">Disulfide bond</keyword>
<evidence type="ECO:0000256" key="1">
    <source>
        <dbReference type="ARBA" id="ARBA00010996"/>
    </source>
</evidence>
<feature type="binding site" evidence="2">
    <location>
        <position position="85"/>
    </location>
    <ligand>
        <name>Cu cation</name>
        <dbReference type="ChEBI" id="CHEBI:23378"/>
    </ligand>
</feature>
<dbReference type="RefSeq" id="WP_147666066.1">
    <property type="nucleotide sequence ID" value="NZ_VDUW01000002.1"/>
</dbReference>
<gene>
    <name evidence="5" type="ORF">FHP05_04600</name>
</gene>
<keyword evidence="6" id="KW-1185">Reference proteome</keyword>
<protein>
    <submittedName>
        <fullName evidence="5">SCO family protein</fullName>
    </submittedName>
</protein>
<dbReference type="Proteomes" id="UP000321574">
    <property type="component" value="Unassembled WGS sequence"/>
</dbReference>
<reference evidence="5 6" key="1">
    <citation type="submission" date="2019-06" db="EMBL/GenBank/DDBJ databases">
        <title>Cerasibacillus sp. nov., isolated from maize field.</title>
        <authorList>
            <person name="Lin S.-Y."/>
            <person name="Tsai C.-F."/>
            <person name="Young C.-C."/>
        </authorList>
    </citation>
    <scope>NUCLEOTIDE SEQUENCE [LARGE SCALE GENOMIC DNA]</scope>
    <source>
        <strain evidence="5 6">CC-CFT480</strain>
    </source>
</reference>
<dbReference type="PANTHER" id="PTHR12151">
    <property type="entry name" value="ELECTRON TRANSPORT PROTIN SCO1/SENC FAMILY MEMBER"/>
    <property type="match status" value="1"/>
</dbReference>
<keyword evidence="2" id="KW-0186">Copper</keyword>
<comment type="similarity">
    <text evidence="1">Belongs to the SCO1/2 family.</text>
</comment>
<accession>A0A5C8P047</accession>
<feature type="transmembrane region" description="Helical" evidence="4">
    <location>
        <begin position="7"/>
        <end position="26"/>
    </location>
</feature>
<sequence length="210" mass="24318">MIKNWRNVVAIILAIVLGSLLIYFGTDGFHAFTEESARTYQLHQEKPLFPRVMLEDNKERVYPFSEFEDKYVLITFFYTACTDVCPVLEMNFAEVYDQIPEKYIGEDIVFLSISFDTKHDKPAVLENYRKSFGSDGETWRMARIPNQTELDNLLKKFGVIVIPEGNGHFQHNSAFYLVNRKGYLEKVMDYEKVDEAAQTVVSVLEKEAGE</sequence>
<keyword evidence="4" id="KW-0812">Transmembrane</keyword>
<dbReference type="InterPro" id="IPR036249">
    <property type="entry name" value="Thioredoxin-like_sf"/>
</dbReference>
<dbReference type="CDD" id="cd02968">
    <property type="entry name" value="SCO"/>
    <property type="match status" value="1"/>
</dbReference>
<comment type="caution">
    <text evidence="5">The sequence shown here is derived from an EMBL/GenBank/DDBJ whole genome shotgun (WGS) entry which is preliminary data.</text>
</comment>
<feature type="disulfide bond" description="Redox-active" evidence="3">
    <location>
        <begin position="81"/>
        <end position="85"/>
    </location>
</feature>
<feature type="binding site" evidence="2">
    <location>
        <position position="171"/>
    </location>
    <ligand>
        <name>Cu cation</name>
        <dbReference type="ChEBI" id="CHEBI:23378"/>
    </ligand>
</feature>
<dbReference type="PANTHER" id="PTHR12151:SF25">
    <property type="entry name" value="LINALOOL DEHYDRATASE_ISOMERASE DOMAIN-CONTAINING PROTEIN"/>
    <property type="match status" value="1"/>
</dbReference>
<organism evidence="5 6">
    <name type="scientific">Cerasibacillus terrae</name>
    <dbReference type="NCBI Taxonomy" id="2498845"/>
    <lineage>
        <taxon>Bacteria</taxon>
        <taxon>Bacillati</taxon>
        <taxon>Bacillota</taxon>
        <taxon>Bacilli</taxon>
        <taxon>Bacillales</taxon>
        <taxon>Bacillaceae</taxon>
        <taxon>Cerasibacillus</taxon>
    </lineage>
</organism>
<feature type="binding site" evidence="2">
    <location>
        <position position="81"/>
    </location>
    <ligand>
        <name>Cu cation</name>
        <dbReference type="ChEBI" id="CHEBI:23378"/>
    </ligand>
</feature>
<keyword evidence="4" id="KW-0472">Membrane</keyword>
<name>A0A5C8P047_9BACI</name>
<evidence type="ECO:0000313" key="6">
    <source>
        <dbReference type="Proteomes" id="UP000321574"/>
    </source>
</evidence>
<dbReference type="EMBL" id="VDUW01000002">
    <property type="protein sequence ID" value="TXL66667.1"/>
    <property type="molecule type" value="Genomic_DNA"/>
</dbReference>
<evidence type="ECO:0000256" key="2">
    <source>
        <dbReference type="PIRSR" id="PIRSR603782-1"/>
    </source>
</evidence>